<keyword evidence="3" id="KW-1185">Reference proteome</keyword>
<dbReference type="AlphaFoldDB" id="A0AAP0L6K5"/>
<dbReference type="EMBL" id="JBBNAG010000001">
    <property type="protein sequence ID" value="KAK9165493.1"/>
    <property type="molecule type" value="Genomic_DNA"/>
</dbReference>
<feature type="region of interest" description="Disordered" evidence="1">
    <location>
        <begin position="71"/>
        <end position="103"/>
    </location>
</feature>
<name>A0AAP0L6K5_9MAGN</name>
<comment type="caution">
    <text evidence="2">The sequence shown here is derived from an EMBL/GenBank/DDBJ whole genome shotgun (WGS) entry which is preliminary data.</text>
</comment>
<organism evidence="2 3">
    <name type="scientific">Stephania cephalantha</name>
    <dbReference type="NCBI Taxonomy" id="152367"/>
    <lineage>
        <taxon>Eukaryota</taxon>
        <taxon>Viridiplantae</taxon>
        <taxon>Streptophyta</taxon>
        <taxon>Embryophyta</taxon>
        <taxon>Tracheophyta</taxon>
        <taxon>Spermatophyta</taxon>
        <taxon>Magnoliopsida</taxon>
        <taxon>Ranunculales</taxon>
        <taxon>Menispermaceae</taxon>
        <taxon>Menispermoideae</taxon>
        <taxon>Cissampelideae</taxon>
        <taxon>Stephania</taxon>
    </lineage>
</organism>
<evidence type="ECO:0000313" key="2">
    <source>
        <dbReference type="EMBL" id="KAK9165493.1"/>
    </source>
</evidence>
<sequence>MAPEKALFGCGGRDAGVGDVGVTGLRSRDHARIIAARLYKEGRGARLEGDHARTEEREGEDQVTLIGGTQRKEVEAAEEGLSCGEQRRRVETKGRSRGGPRQR</sequence>
<protein>
    <submittedName>
        <fullName evidence="2">Uncharacterized protein</fullName>
    </submittedName>
</protein>
<feature type="compositionally biased region" description="Basic and acidic residues" evidence="1">
    <location>
        <begin position="85"/>
        <end position="94"/>
    </location>
</feature>
<proteinExistence type="predicted"/>
<reference evidence="2 3" key="1">
    <citation type="submission" date="2024-01" db="EMBL/GenBank/DDBJ databases">
        <title>Genome assemblies of Stephania.</title>
        <authorList>
            <person name="Yang L."/>
        </authorList>
    </citation>
    <scope>NUCLEOTIDE SEQUENCE [LARGE SCALE GENOMIC DNA]</scope>
    <source>
        <strain evidence="2">JXDWG</strain>
        <tissue evidence="2">Leaf</tissue>
    </source>
</reference>
<accession>A0AAP0L6K5</accession>
<dbReference type="Proteomes" id="UP001419268">
    <property type="component" value="Unassembled WGS sequence"/>
</dbReference>
<gene>
    <name evidence="2" type="ORF">Scep_000684</name>
</gene>
<evidence type="ECO:0000313" key="3">
    <source>
        <dbReference type="Proteomes" id="UP001419268"/>
    </source>
</evidence>
<evidence type="ECO:0000256" key="1">
    <source>
        <dbReference type="SAM" id="MobiDB-lite"/>
    </source>
</evidence>